<sequence length="50" mass="5842">MKKMKYITYSFIAAVVIAYFARQSVVPGGELTTFHEQMIHWESLIDLLTY</sequence>
<dbReference type="EMBL" id="JBHTCP010000050">
    <property type="protein sequence ID" value="MFC7373184.1"/>
    <property type="molecule type" value="Genomic_DNA"/>
</dbReference>
<keyword evidence="2" id="KW-1185">Reference proteome</keyword>
<comment type="caution">
    <text evidence="1">The sequence shown here is derived from an EMBL/GenBank/DDBJ whole genome shotgun (WGS) entry which is preliminary data.</text>
</comment>
<dbReference type="Proteomes" id="UP001596549">
    <property type="component" value="Unassembled WGS sequence"/>
</dbReference>
<gene>
    <name evidence="1" type="ORF">ACFQPF_16200</name>
</gene>
<proteinExistence type="predicted"/>
<protein>
    <recommendedName>
        <fullName evidence="3">Phosphatase</fullName>
    </recommendedName>
</protein>
<accession>A0ABW2NUY2</accession>
<evidence type="ECO:0008006" key="3">
    <source>
        <dbReference type="Google" id="ProtNLM"/>
    </source>
</evidence>
<evidence type="ECO:0000313" key="2">
    <source>
        <dbReference type="Proteomes" id="UP001596549"/>
    </source>
</evidence>
<reference evidence="2" key="1">
    <citation type="journal article" date="2019" name="Int. J. Syst. Evol. Microbiol.">
        <title>The Global Catalogue of Microorganisms (GCM) 10K type strain sequencing project: providing services to taxonomists for standard genome sequencing and annotation.</title>
        <authorList>
            <consortium name="The Broad Institute Genomics Platform"/>
            <consortium name="The Broad Institute Genome Sequencing Center for Infectious Disease"/>
            <person name="Wu L."/>
            <person name="Ma J."/>
        </authorList>
    </citation>
    <scope>NUCLEOTIDE SEQUENCE [LARGE SCALE GENOMIC DNA]</scope>
    <source>
        <strain evidence="2">NBRC 106396</strain>
    </source>
</reference>
<evidence type="ECO:0000313" key="1">
    <source>
        <dbReference type="EMBL" id="MFC7373184.1"/>
    </source>
</evidence>
<organism evidence="1 2">
    <name type="scientific">Fictibacillus iocasae</name>
    <dbReference type="NCBI Taxonomy" id="2715437"/>
    <lineage>
        <taxon>Bacteria</taxon>
        <taxon>Bacillati</taxon>
        <taxon>Bacillota</taxon>
        <taxon>Bacilli</taxon>
        <taxon>Bacillales</taxon>
        <taxon>Fictibacillaceae</taxon>
        <taxon>Fictibacillus</taxon>
    </lineage>
</organism>
<name>A0ABW2NUY2_9BACL</name>
<dbReference type="RefSeq" id="WP_379750852.1">
    <property type="nucleotide sequence ID" value="NZ_JBHTCP010000050.1"/>
</dbReference>